<organism evidence="2">
    <name type="scientific">Salpingoeca rosetta (strain ATCC 50818 / BSB-021)</name>
    <dbReference type="NCBI Taxonomy" id="946362"/>
    <lineage>
        <taxon>Eukaryota</taxon>
        <taxon>Choanoflagellata</taxon>
        <taxon>Craspedida</taxon>
        <taxon>Salpingoecidae</taxon>
        <taxon>Salpingoeca</taxon>
    </lineage>
</organism>
<name>F2UMQ3_SALR5</name>
<keyword evidence="2" id="KW-1185">Reference proteome</keyword>
<dbReference type="InParanoid" id="F2UMQ3"/>
<evidence type="ECO:0000313" key="2">
    <source>
        <dbReference type="Proteomes" id="UP000007799"/>
    </source>
</evidence>
<gene>
    <name evidence="1" type="ORF">PTSG_09098</name>
</gene>
<dbReference type="EMBL" id="GL832983">
    <property type="protein sequence ID" value="EGD78402.1"/>
    <property type="molecule type" value="Genomic_DNA"/>
</dbReference>
<dbReference type="RefSeq" id="XP_004989351.1">
    <property type="nucleotide sequence ID" value="XM_004989294.1"/>
</dbReference>
<protein>
    <recommendedName>
        <fullName evidence="3">TNFR-Cys domain-containing protein</fullName>
    </recommendedName>
</protein>
<dbReference type="KEGG" id="sre:PTSG_09098"/>
<reference evidence="1" key="1">
    <citation type="submission" date="2009-08" db="EMBL/GenBank/DDBJ databases">
        <title>Annotation of Salpingoeca rosetta.</title>
        <authorList>
            <consortium name="The Broad Institute Genome Sequencing Platform"/>
            <person name="Russ C."/>
            <person name="Cuomo C."/>
            <person name="Burger G."/>
            <person name="Gray M.W."/>
            <person name="Holland P.W.H."/>
            <person name="King N."/>
            <person name="Lang F.B.F."/>
            <person name="Roger A.J."/>
            <person name="Ruiz-Trillo I."/>
            <person name="Young S.K."/>
            <person name="Zeng Q."/>
            <person name="Gargeya S."/>
            <person name="Alvarado L."/>
            <person name="Berlin A."/>
            <person name="Chapman S.B."/>
            <person name="Chen Z."/>
            <person name="Freedman E."/>
            <person name="Gellesch M."/>
            <person name="Goldberg J."/>
            <person name="Griggs A."/>
            <person name="Gujja S."/>
            <person name="Heilman E."/>
            <person name="Heiman D."/>
            <person name="Howarth C."/>
            <person name="Mehta T."/>
            <person name="Neiman D."/>
            <person name="Pearson M."/>
            <person name="Roberts A."/>
            <person name="Saif S."/>
            <person name="Shea T."/>
            <person name="Shenoy N."/>
            <person name="Sisk P."/>
            <person name="Stolte C."/>
            <person name="Sykes S."/>
            <person name="White J."/>
            <person name="Yandava C."/>
            <person name="Haas B."/>
            <person name="Nusbaum C."/>
            <person name="Birren B."/>
        </authorList>
    </citation>
    <scope>NUCLEOTIDE SEQUENCE [LARGE SCALE GENOMIC DNA]</scope>
    <source>
        <strain evidence="1">ATCC 50818</strain>
    </source>
</reference>
<evidence type="ECO:0000313" key="1">
    <source>
        <dbReference type="EMBL" id="EGD78402.1"/>
    </source>
</evidence>
<sequence>MSARPADATLTSNNGRCISECPDGGHELGNGCAECQLHACAKCHTTRRHRLPPLPRQPHQSCIAHCPLNYYAKDHRCVPCTTCGMAAPFGMEYQPPPDRASCLPTSACEEPFIETIPPTLTTDCLCSCDTLTCNKLITQLFEEMVCAEPMDEQLDVVLDVCCSGQGEDGIRDTIRQMDADEARRSCTGCTDTCECSAGFILVYDADSADCRPCDSVTEFSPSIGGSRCEPTEECERGQEEVAAPTRCSSDRVCRDCPAGTIDEDSDGSAGCQPDMPRRPLHGGGLPRLLLHLHLPRRLSGQGVPCLPVTTCDAGEEETVKPTPTSDRVCGQCELGATFKPVDGQAESCRPVTQCASASLARSRSQAPTLDSDRECALECSECPSGRFEIRACSTLENDQFELFPTATPTADRICCDLTQCNPSTECERTTCATSSPSATLASSASAPTSTSNTNRASYGHYVPAGSIGSCEQFLCPAGTANLDRNASTLCTPCQVGVDFAALSLVSAIAHLWRSATLATRRSCALLCAPPSTRTTSAAAASRACSTATATWTSARADVALRAWLLCDGCAHHQHSPRVPDGPHCLSNEYELVDTQSRREAFEAALGSVIATVASLNEDITVCLFSLFVSGDITDMGSTASQCEADATSTAGIIIALDRVLSALATFTSHIFIIIPALLQPPPPTTANCSSNSKEVAIVILVGTHVLAVVGVMTGNSSCCDGRKQR</sequence>
<accession>F2UMQ3</accession>
<dbReference type="Gene3D" id="2.10.50.10">
    <property type="entry name" value="Tumor Necrosis Factor Receptor, subunit A, domain 2"/>
    <property type="match status" value="1"/>
</dbReference>
<evidence type="ECO:0008006" key="3">
    <source>
        <dbReference type="Google" id="ProtNLM"/>
    </source>
</evidence>
<dbReference type="AlphaFoldDB" id="F2UMQ3"/>
<proteinExistence type="predicted"/>
<dbReference type="GeneID" id="16069902"/>
<dbReference type="Proteomes" id="UP000007799">
    <property type="component" value="Unassembled WGS sequence"/>
</dbReference>